<feature type="disulfide bond" evidence="5">
    <location>
        <begin position="537"/>
        <end position="580"/>
    </location>
</feature>
<name>A0AAD9N6Z8_RIDPI</name>
<keyword evidence="10" id="KW-1185">Reference proteome</keyword>
<feature type="disulfide bond" evidence="5">
    <location>
        <begin position="395"/>
        <end position="422"/>
    </location>
</feature>
<feature type="domain" description="Sushi" evidence="8">
    <location>
        <begin position="889"/>
        <end position="952"/>
    </location>
</feature>
<feature type="domain" description="Sushi" evidence="8">
    <location>
        <begin position="658"/>
        <end position="717"/>
    </location>
</feature>
<dbReference type="InterPro" id="IPR000033">
    <property type="entry name" value="LDLR_classB_rpt"/>
</dbReference>
<comment type="caution">
    <text evidence="9">The sequence shown here is derived from an EMBL/GenBank/DDBJ whole genome shotgun (WGS) entry which is preliminary data.</text>
</comment>
<keyword evidence="7" id="KW-0472">Membrane</keyword>
<feature type="domain" description="Sushi" evidence="8">
    <location>
        <begin position="718"/>
        <end position="776"/>
    </location>
</feature>
<dbReference type="PANTHER" id="PTHR19325:SF575">
    <property type="entry name" value="LOCOMOTION-RELATED PROTEIN HIKARU GENKI"/>
    <property type="match status" value="1"/>
</dbReference>
<feature type="disulfide bond" evidence="5">
    <location>
        <begin position="1014"/>
        <end position="1057"/>
    </location>
</feature>
<keyword evidence="1 5" id="KW-0768">Sushi</keyword>
<evidence type="ECO:0000313" key="10">
    <source>
        <dbReference type="Proteomes" id="UP001209878"/>
    </source>
</evidence>
<feature type="disulfide bond" evidence="5">
    <location>
        <begin position="269"/>
        <end position="296"/>
    </location>
</feature>
<dbReference type="InterPro" id="IPR035976">
    <property type="entry name" value="Sushi/SCR/CCP_sf"/>
</dbReference>
<feature type="domain" description="Sushi" evidence="8">
    <location>
        <begin position="535"/>
        <end position="595"/>
    </location>
</feature>
<dbReference type="InterPro" id="IPR000436">
    <property type="entry name" value="Sushi_SCR_CCP_dom"/>
</dbReference>
<dbReference type="PROSITE" id="PS50923">
    <property type="entry name" value="SUSHI"/>
    <property type="match status" value="12"/>
</dbReference>
<dbReference type="SUPFAM" id="SSF63825">
    <property type="entry name" value="YWTD domain"/>
    <property type="match status" value="1"/>
</dbReference>
<evidence type="ECO:0000259" key="8">
    <source>
        <dbReference type="PROSITE" id="PS50923"/>
    </source>
</evidence>
<feature type="domain" description="Sushi" evidence="8">
    <location>
        <begin position="1197"/>
        <end position="1256"/>
    </location>
</feature>
<evidence type="ECO:0000256" key="1">
    <source>
        <dbReference type="ARBA" id="ARBA00022659"/>
    </source>
</evidence>
<dbReference type="Gene3D" id="2.10.70.10">
    <property type="entry name" value="Complement Module, domain 1"/>
    <property type="match status" value="15"/>
</dbReference>
<feature type="domain" description="Sushi" evidence="8">
    <location>
        <begin position="299"/>
        <end position="361"/>
    </location>
</feature>
<feature type="compositionally biased region" description="Basic and acidic residues" evidence="6">
    <location>
        <begin position="1188"/>
        <end position="1198"/>
    </location>
</feature>
<comment type="caution">
    <text evidence="5">Lacks conserved residue(s) required for the propagation of feature annotation.</text>
</comment>
<organism evidence="9 10">
    <name type="scientific">Ridgeia piscesae</name>
    <name type="common">Tubeworm</name>
    <dbReference type="NCBI Taxonomy" id="27915"/>
    <lineage>
        <taxon>Eukaryota</taxon>
        <taxon>Metazoa</taxon>
        <taxon>Spiralia</taxon>
        <taxon>Lophotrochozoa</taxon>
        <taxon>Annelida</taxon>
        <taxon>Polychaeta</taxon>
        <taxon>Sedentaria</taxon>
        <taxon>Canalipalpata</taxon>
        <taxon>Sabellida</taxon>
        <taxon>Siboglinidae</taxon>
        <taxon>Ridgeia</taxon>
    </lineage>
</organism>
<dbReference type="InterPro" id="IPR011042">
    <property type="entry name" value="6-blade_b-propeller_TolB-like"/>
</dbReference>
<feature type="domain" description="Sushi" evidence="8">
    <location>
        <begin position="777"/>
        <end position="836"/>
    </location>
</feature>
<dbReference type="InterPro" id="IPR050350">
    <property type="entry name" value="Compl-Cell_Adhes-Reg"/>
</dbReference>
<feature type="region of interest" description="Disordered" evidence="6">
    <location>
        <begin position="1178"/>
        <end position="1201"/>
    </location>
</feature>
<feature type="domain" description="Sushi" evidence="8">
    <location>
        <begin position="236"/>
        <end position="298"/>
    </location>
</feature>
<keyword evidence="3 5" id="KW-1015">Disulfide bond</keyword>
<evidence type="ECO:0000313" key="9">
    <source>
        <dbReference type="EMBL" id="KAK2159457.1"/>
    </source>
</evidence>
<proteinExistence type="predicted"/>
<evidence type="ECO:0000256" key="6">
    <source>
        <dbReference type="SAM" id="MobiDB-lite"/>
    </source>
</evidence>
<keyword evidence="4" id="KW-0325">Glycoprotein</keyword>
<keyword evidence="7" id="KW-1133">Transmembrane helix</keyword>
<feature type="domain" description="Sushi" evidence="8">
    <location>
        <begin position="1012"/>
        <end position="1072"/>
    </location>
</feature>
<keyword evidence="7" id="KW-0812">Transmembrane</keyword>
<evidence type="ECO:0000256" key="2">
    <source>
        <dbReference type="ARBA" id="ARBA00022737"/>
    </source>
</evidence>
<feature type="region of interest" description="Disordered" evidence="6">
    <location>
        <begin position="1131"/>
        <end position="1161"/>
    </location>
</feature>
<evidence type="ECO:0000256" key="5">
    <source>
        <dbReference type="PROSITE-ProRule" id="PRU00302"/>
    </source>
</evidence>
<evidence type="ECO:0000256" key="3">
    <source>
        <dbReference type="ARBA" id="ARBA00023157"/>
    </source>
</evidence>
<evidence type="ECO:0000256" key="4">
    <source>
        <dbReference type="ARBA" id="ARBA00023180"/>
    </source>
</evidence>
<feature type="domain" description="Sushi" evidence="8">
    <location>
        <begin position="425"/>
        <end position="486"/>
    </location>
</feature>
<keyword evidence="2" id="KW-0677">Repeat</keyword>
<reference evidence="9" key="1">
    <citation type="journal article" date="2023" name="Mol. Biol. Evol.">
        <title>Third-Generation Sequencing Reveals the Adaptive Role of the Epigenome in Three Deep-Sea Polychaetes.</title>
        <authorList>
            <person name="Perez M."/>
            <person name="Aroh O."/>
            <person name="Sun Y."/>
            <person name="Lan Y."/>
            <person name="Juniper S.K."/>
            <person name="Young C.R."/>
            <person name="Angers B."/>
            <person name="Qian P.Y."/>
        </authorList>
    </citation>
    <scope>NUCLEOTIDE SEQUENCE</scope>
    <source>
        <strain evidence="9">R07B-5</strain>
    </source>
</reference>
<dbReference type="Gene3D" id="2.120.10.30">
    <property type="entry name" value="TolB, C-terminal domain"/>
    <property type="match status" value="1"/>
</dbReference>
<dbReference type="SMART" id="SM00135">
    <property type="entry name" value="LY"/>
    <property type="match status" value="2"/>
</dbReference>
<gene>
    <name evidence="9" type="ORF">NP493_1715g00023</name>
</gene>
<dbReference type="PANTHER" id="PTHR19325">
    <property type="entry name" value="COMPLEMENT COMPONENT-RELATED SUSHI DOMAIN-CONTAINING"/>
    <property type="match status" value="1"/>
</dbReference>
<evidence type="ECO:0000256" key="7">
    <source>
        <dbReference type="SAM" id="Phobius"/>
    </source>
</evidence>
<dbReference type="SMART" id="SM00032">
    <property type="entry name" value="CCP"/>
    <property type="match status" value="15"/>
</dbReference>
<feature type="transmembrane region" description="Helical" evidence="7">
    <location>
        <begin position="1294"/>
        <end position="1319"/>
    </location>
</feature>
<feature type="domain" description="Sushi" evidence="8">
    <location>
        <begin position="362"/>
        <end position="424"/>
    </location>
</feature>
<feature type="domain" description="Sushi" evidence="8">
    <location>
        <begin position="596"/>
        <end position="657"/>
    </location>
</feature>
<sequence length="1347" mass="147390">MEYGDVSIRRRTLEDDSPEEIIIPSGITVLDIAVDTKTDKLYFTEYNLNRIGVFHVESSSRRTFMMTNGQPYGIAVDARNRLLFYDTLSDYNIHKIGLDNTDCNKIIGPLDLQPYGITVDIHSMTLCWATGNFIACSDYDGDKKKKVYESTNKINYIEVYDNIVYYTTVDPERYGAPGGRAGGRAGGGWAGGRGGKLGAVTVDGNRVVTNMTNLPGSTKGVAMQSYRCLSPPKQLTTCPPVTVNDHELYDDVTCVNDTKNYNDTCELSCSLGYNLTSSDGVRTCTENGTWSNPVNCELITCPPVTVNDHELYDDVTCVNDTKNYNDTCELSCSLGYNLTSSDGVRTCTENGTWNNPVNCELVTCPAIKLAKGEAYDDTSCTSGRKNYNDTCQLSCTLGYNFSNTDNVHRCTEHGNWTNPVTCQLITCDALPVDNHGYYTNANCTSREQAYDDTCTLECHLGYIPNGDPEKTCQLDGTWNSSTRCIGKCHLDGTWNSSTGCVGKCHLGGTWNSSTRCVDKCHLDGTWKSSTRYIVRLCPAINPAVHSHLVSGAPPYSPNSVLRYECDVGFELTSGDLERSCRLDGQWSGETPQCTPIRCPALTSPKYTEVVSGDPSGNLFNETIVYACAEGHELITGALSTTCLSSKAWSGETPICRIVSCGSPAPVANAIVSTTDDAYLTEVTYQCRPGFKPEAGGDWTRQCQADKRWSGTPPTCSEITCKSPLTVPNTTSTTDGVHVNDTATYSCLPGHRLVSGSLTKVCDDSGEWRNEDPVCVEVRCGSPQEVANANYTMYNGDTVGGKAVYTCYHGYERLSGVGFSRCEMSGNWTRPSLICEEVTCGTPPPLKNTVMDYGCVRRGCDVTYSCDVGYKGMPGQSKCLIEGHWTPLSLNCKRIRCADVDGVGSEVKTQSGIFYEAVVTMQCLPGYHRVRGSLLRTCLGEGAWSGTPLECQETVCRAPTDVVGGELSVRSLTVGSTVTYRPKQTYRHVRGDLIRTCREDELWSGELPVFKEITCPAIRIGEESKVQFYTDGVVVGSTVSFSCAPGYNLTAGDATCACEITGNWSCGTPTCTRVNCGEPPVVDNGKREMTGTRYMDRATYTDTGTHTTNSHNHFVCSKRAVWEGEDVVCEGTPGRGNAESRRGKGKAERERQAGTKGKAWKEAEREACRLGGKRASAKESIHARVKRAGTKEKRDREVECPPPPNVVNTTWYEDKKSLRQRRVIYQCLPRYRLVSGQLWKACGPRGDWVGDDAICEATGEEVSIFVPEDDEPKTKAAKVMASIGFKPSDKKSPNIAIGAIGIVMLVVPALVIVAADFNTLRRHLGMMKRNLQSGYRRIRQRGAKVTPQ</sequence>
<feature type="disulfide bond" evidence="5">
    <location>
        <begin position="332"/>
        <end position="359"/>
    </location>
</feature>
<dbReference type="EMBL" id="JAODUO010001716">
    <property type="protein sequence ID" value="KAK2159457.1"/>
    <property type="molecule type" value="Genomic_DNA"/>
</dbReference>
<dbReference type="CDD" id="cd00033">
    <property type="entry name" value="CCP"/>
    <property type="match status" value="11"/>
</dbReference>
<dbReference type="Proteomes" id="UP001209878">
    <property type="component" value="Unassembled WGS sequence"/>
</dbReference>
<protein>
    <recommendedName>
        <fullName evidence="8">Sushi domain-containing protein</fullName>
    </recommendedName>
</protein>
<dbReference type="SUPFAM" id="SSF57535">
    <property type="entry name" value="Complement control module/SCR domain"/>
    <property type="match status" value="14"/>
</dbReference>
<accession>A0AAD9N6Z8</accession>
<feature type="compositionally biased region" description="Basic and acidic residues" evidence="6">
    <location>
        <begin position="1137"/>
        <end position="1161"/>
    </location>
</feature>
<dbReference type="Pfam" id="PF00084">
    <property type="entry name" value="Sushi"/>
    <property type="match status" value="13"/>
</dbReference>